<feature type="active site" description="Proton acceptor" evidence="6">
    <location>
        <position position="249"/>
    </location>
</feature>
<dbReference type="PANTHER" id="PTHR23429:SF0">
    <property type="entry name" value="GLUCOSE-6-PHOSPHATE 1-DEHYDROGENASE"/>
    <property type="match status" value="1"/>
</dbReference>
<dbReference type="GO" id="GO:0006006">
    <property type="term" value="P:glucose metabolic process"/>
    <property type="evidence" value="ECO:0007669"/>
    <property type="project" value="UniProtKB-KW"/>
</dbReference>
<feature type="binding site" evidence="6">
    <location>
        <position position="187"/>
    </location>
    <ligand>
        <name>substrate</name>
    </ligand>
</feature>
<dbReference type="InterPro" id="IPR022674">
    <property type="entry name" value="G6P_DH_NAD-bd"/>
</dbReference>
<evidence type="ECO:0000256" key="5">
    <source>
        <dbReference type="ARBA" id="ARBA00023277"/>
    </source>
</evidence>
<feature type="binding site" evidence="6">
    <location>
        <position position="57"/>
    </location>
    <ligand>
        <name>NADP(+)</name>
        <dbReference type="ChEBI" id="CHEBI:58349"/>
    </ligand>
</feature>
<evidence type="ECO:0000313" key="9">
    <source>
        <dbReference type="EMBL" id="NYD24052.1"/>
    </source>
</evidence>
<name>A0A7Y9J2A0_9ACTN</name>
<comment type="function">
    <text evidence="6">Catalyzes the oxidation of glucose 6-phosphate to 6-phosphogluconolactone.</text>
</comment>
<dbReference type="Pfam" id="PF00479">
    <property type="entry name" value="G6PD_N"/>
    <property type="match status" value="1"/>
</dbReference>
<evidence type="ECO:0000256" key="1">
    <source>
        <dbReference type="ARBA" id="ARBA00004937"/>
    </source>
</evidence>
<dbReference type="Gene3D" id="3.30.360.10">
    <property type="entry name" value="Dihydrodipicolinate Reductase, domain 2"/>
    <property type="match status" value="1"/>
</dbReference>
<feature type="domain" description="Glucose-6-phosphate dehydrogenase C-terminal" evidence="8">
    <location>
        <begin position="200"/>
        <end position="467"/>
    </location>
</feature>
<dbReference type="InterPro" id="IPR022675">
    <property type="entry name" value="G6P_DH_C"/>
</dbReference>
<comment type="caution">
    <text evidence="6">Lacks conserved residue(s) required for the propagation of feature annotation.</text>
</comment>
<dbReference type="RefSeq" id="WP_425491515.1">
    <property type="nucleotide sequence ID" value="NZ_BAAAGN010000003.1"/>
</dbReference>
<dbReference type="GO" id="GO:0004345">
    <property type="term" value="F:glucose-6-phosphate dehydrogenase activity"/>
    <property type="evidence" value="ECO:0007669"/>
    <property type="project" value="UniProtKB-UniRule"/>
</dbReference>
<dbReference type="UniPathway" id="UPA00115">
    <property type="reaction ID" value="UER00408"/>
</dbReference>
<dbReference type="Proteomes" id="UP000521922">
    <property type="component" value="Unassembled WGS sequence"/>
</dbReference>
<comment type="similarity">
    <text evidence="6">Belongs to the glucose-6-phosphate dehydrogenase family.</text>
</comment>
<dbReference type="SUPFAM" id="SSF55347">
    <property type="entry name" value="Glyceraldehyde-3-phosphate dehydrogenase-like, C-terminal domain"/>
    <property type="match status" value="1"/>
</dbReference>
<feature type="domain" description="Glucose-6-phosphate dehydrogenase NAD-binding" evidence="7">
    <location>
        <begin position="20"/>
        <end position="193"/>
    </location>
</feature>
<keyword evidence="2 6" id="KW-0313">Glucose metabolism</keyword>
<keyword evidence="3 6" id="KW-0521">NADP</keyword>
<feature type="binding site" evidence="6">
    <location>
        <position position="335"/>
    </location>
    <ligand>
        <name>substrate</name>
    </ligand>
</feature>
<keyword evidence="5 6" id="KW-0119">Carbohydrate metabolism</keyword>
<feature type="binding site" evidence="6">
    <location>
        <position position="225"/>
    </location>
    <ligand>
        <name>substrate</name>
    </ligand>
</feature>
<evidence type="ECO:0000256" key="6">
    <source>
        <dbReference type="HAMAP-Rule" id="MF_00966"/>
    </source>
</evidence>
<evidence type="ECO:0000313" key="10">
    <source>
        <dbReference type="Proteomes" id="UP000521922"/>
    </source>
</evidence>
<evidence type="ECO:0000256" key="3">
    <source>
        <dbReference type="ARBA" id="ARBA00022857"/>
    </source>
</evidence>
<dbReference type="Gene3D" id="3.40.50.720">
    <property type="entry name" value="NAD(P)-binding Rossmann-like Domain"/>
    <property type="match status" value="1"/>
</dbReference>
<keyword evidence="4 6" id="KW-0560">Oxidoreductase</keyword>
<dbReference type="SUPFAM" id="SSF51735">
    <property type="entry name" value="NAD(P)-binding Rossmann-fold domains"/>
    <property type="match status" value="1"/>
</dbReference>
<feature type="binding site" evidence="6">
    <location>
        <position position="157"/>
    </location>
    <ligand>
        <name>NADP(+)</name>
        <dbReference type="ChEBI" id="CHEBI:58349"/>
    </ligand>
</feature>
<dbReference type="GO" id="GO:0005829">
    <property type="term" value="C:cytosol"/>
    <property type="evidence" value="ECO:0007669"/>
    <property type="project" value="TreeGrafter"/>
</dbReference>
<dbReference type="Pfam" id="PF02781">
    <property type="entry name" value="G6PD_C"/>
    <property type="match status" value="1"/>
</dbReference>
<evidence type="ECO:0000259" key="8">
    <source>
        <dbReference type="Pfam" id="PF02781"/>
    </source>
</evidence>
<dbReference type="EMBL" id="JACCBB010000001">
    <property type="protein sequence ID" value="NYD24052.1"/>
    <property type="molecule type" value="Genomic_DNA"/>
</dbReference>
<dbReference type="InterPro" id="IPR036291">
    <property type="entry name" value="NAD(P)-bd_dom_sf"/>
</dbReference>
<accession>A0A7Y9J2A0</accession>
<dbReference type="GO" id="GO:0050661">
    <property type="term" value="F:NADP binding"/>
    <property type="evidence" value="ECO:0007669"/>
    <property type="project" value="UniProtKB-UniRule"/>
</dbReference>
<dbReference type="PRINTS" id="PR00079">
    <property type="entry name" value="G6PDHDRGNASE"/>
</dbReference>
<comment type="pathway">
    <text evidence="1 6">Carbohydrate degradation; pentose phosphate pathway; D-ribulose 5-phosphate from D-glucose 6-phosphate (oxidative stage): step 1/3.</text>
</comment>
<dbReference type="EC" id="1.1.1.49" evidence="6"/>
<evidence type="ECO:0000256" key="2">
    <source>
        <dbReference type="ARBA" id="ARBA00022526"/>
    </source>
</evidence>
<comment type="catalytic activity">
    <reaction evidence="6">
        <text>D-glucose 6-phosphate + NADP(+) = 6-phospho-D-glucono-1,5-lactone + NADPH + H(+)</text>
        <dbReference type="Rhea" id="RHEA:15841"/>
        <dbReference type="ChEBI" id="CHEBI:15378"/>
        <dbReference type="ChEBI" id="CHEBI:57783"/>
        <dbReference type="ChEBI" id="CHEBI:57955"/>
        <dbReference type="ChEBI" id="CHEBI:58349"/>
        <dbReference type="ChEBI" id="CHEBI:61548"/>
        <dbReference type="EC" id="1.1.1.49"/>
    </reaction>
</comment>
<feature type="binding site" evidence="6">
    <location>
        <position position="244"/>
    </location>
    <ligand>
        <name>substrate</name>
    </ligand>
</feature>
<dbReference type="GO" id="GO:0009051">
    <property type="term" value="P:pentose-phosphate shunt, oxidative branch"/>
    <property type="evidence" value="ECO:0007669"/>
    <property type="project" value="TreeGrafter"/>
</dbReference>
<evidence type="ECO:0000256" key="4">
    <source>
        <dbReference type="ARBA" id="ARBA00023002"/>
    </source>
</evidence>
<dbReference type="InterPro" id="IPR001282">
    <property type="entry name" value="G6P_DH"/>
</dbReference>
<dbReference type="PIRSF" id="PIRSF000110">
    <property type="entry name" value="G6PD"/>
    <property type="match status" value="1"/>
</dbReference>
<evidence type="ECO:0000259" key="7">
    <source>
        <dbReference type="Pfam" id="PF00479"/>
    </source>
</evidence>
<proteinExistence type="inferred from homology"/>
<protein>
    <recommendedName>
        <fullName evidence="6">Glucose-6-phosphate 1-dehydrogenase</fullName>
        <shortName evidence="6">G6PD</shortName>
        <ecNumber evidence="6">1.1.1.49</ecNumber>
    </recommendedName>
</protein>
<organism evidence="9 10">
    <name type="scientific">Kineococcus aurantiacus</name>
    <dbReference type="NCBI Taxonomy" id="37633"/>
    <lineage>
        <taxon>Bacteria</taxon>
        <taxon>Bacillati</taxon>
        <taxon>Actinomycetota</taxon>
        <taxon>Actinomycetes</taxon>
        <taxon>Kineosporiales</taxon>
        <taxon>Kineosporiaceae</taxon>
        <taxon>Kineococcus</taxon>
    </lineage>
</organism>
<reference evidence="9 10" key="1">
    <citation type="submission" date="2020-07" db="EMBL/GenBank/DDBJ databases">
        <title>Sequencing the genomes of 1000 actinobacteria strains.</title>
        <authorList>
            <person name="Klenk H.-P."/>
        </authorList>
    </citation>
    <scope>NUCLEOTIDE SEQUENCE [LARGE SCALE GENOMIC DNA]</scope>
    <source>
        <strain evidence="9 10">DSM 7487</strain>
    </source>
</reference>
<sequence length="474" mass="51674">MTSAPQTPPSSTSDAPTIFIMYGATGDLSRRLVSPAFFELARLGRLPRRWRLIGSGRGEKTHEEFRGFIREALEEFGPQPSDGPWDEFAANLLFAGGGFTADDPGELLDVLAQARGDVGEDAEVVHYLAIPPGAFLDTTRAFAAHGLVEGSRVVYEKPYGTSLASFEELDAEVQRVFDESQVFRIDHFLAFEAQQDVIHARFANPWLASIWNREFIAQVQVDVAETLDVAQRASFYDATGAFLDMIVTHLFQMAATVAMEPPADLGPGALQAARDAALQDFRELDPAEVVLGQFEGYTAIDGVPDDSRTDTLAACRVWIDNDRWRGVPFLLRSGKKMTADEQRVTLVLKSPTGLHADAEPATISFSLLEGGALDLATTVRRPGVEGGLVQGTATLALDEFEGVAARPALPYVHLIEHVLTGDRSLFTGVEGLRAAWTAIERFSQDRPEVLPYAPGTWGPEAADALAEPGQWFLR</sequence>
<dbReference type="PANTHER" id="PTHR23429">
    <property type="entry name" value="GLUCOSE-6-PHOSPHATE 1-DEHYDROGENASE G6PD"/>
    <property type="match status" value="1"/>
</dbReference>
<dbReference type="AlphaFoldDB" id="A0A7Y9J2A0"/>
<feature type="binding site" evidence="6">
    <location>
        <begin position="23"/>
        <end position="30"/>
    </location>
    <ligand>
        <name>NADP(+)</name>
        <dbReference type="ChEBI" id="CHEBI:58349"/>
    </ligand>
</feature>
<gene>
    <name evidence="6" type="primary">zwf</name>
    <name evidence="9" type="ORF">BJ968_003592</name>
</gene>
<comment type="caution">
    <text evidence="9">The sequence shown here is derived from an EMBL/GenBank/DDBJ whole genome shotgun (WGS) entry which is preliminary data.</text>
</comment>
<keyword evidence="10" id="KW-1185">Reference proteome</keyword>
<dbReference type="HAMAP" id="MF_00966">
    <property type="entry name" value="G6PD"/>
    <property type="match status" value="1"/>
</dbReference>